<name>A0A4Z2I3V5_9TELE</name>
<keyword evidence="3" id="KW-1185">Reference proteome</keyword>
<comment type="caution">
    <text evidence="2">The sequence shown here is derived from an EMBL/GenBank/DDBJ whole genome shotgun (WGS) entry which is preliminary data.</text>
</comment>
<protein>
    <submittedName>
        <fullName evidence="2">Uncharacterized protein</fullName>
    </submittedName>
</protein>
<organism evidence="2 3">
    <name type="scientific">Liparis tanakae</name>
    <name type="common">Tanaka's snailfish</name>
    <dbReference type="NCBI Taxonomy" id="230148"/>
    <lineage>
        <taxon>Eukaryota</taxon>
        <taxon>Metazoa</taxon>
        <taxon>Chordata</taxon>
        <taxon>Craniata</taxon>
        <taxon>Vertebrata</taxon>
        <taxon>Euteleostomi</taxon>
        <taxon>Actinopterygii</taxon>
        <taxon>Neopterygii</taxon>
        <taxon>Teleostei</taxon>
        <taxon>Neoteleostei</taxon>
        <taxon>Acanthomorphata</taxon>
        <taxon>Eupercaria</taxon>
        <taxon>Perciformes</taxon>
        <taxon>Cottioidei</taxon>
        <taxon>Cottales</taxon>
        <taxon>Liparidae</taxon>
        <taxon>Liparis</taxon>
    </lineage>
</organism>
<reference evidence="2 3" key="1">
    <citation type="submission" date="2019-03" db="EMBL/GenBank/DDBJ databases">
        <title>First draft genome of Liparis tanakae, snailfish: a comprehensive survey of snailfish specific genes.</title>
        <authorList>
            <person name="Kim W."/>
            <person name="Song I."/>
            <person name="Jeong J.-H."/>
            <person name="Kim D."/>
            <person name="Kim S."/>
            <person name="Ryu S."/>
            <person name="Song J.Y."/>
            <person name="Lee S.K."/>
        </authorList>
    </citation>
    <scope>NUCLEOTIDE SEQUENCE [LARGE SCALE GENOMIC DNA]</scope>
    <source>
        <tissue evidence="2">Muscle</tissue>
    </source>
</reference>
<feature type="compositionally biased region" description="Polar residues" evidence="1">
    <location>
        <begin position="60"/>
        <end position="73"/>
    </location>
</feature>
<evidence type="ECO:0000313" key="3">
    <source>
        <dbReference type="Proteomes" id="UP000314294"/>
    </source>
</evidence>
<sequence length="134" mass="15456">MGQSGSAVQDMDWFALFVELQLFMDLKGQIVFIKNNRQGRLSSQTATPESVLGPAWWEGSPTNGLNPVNQRKTQFQTTTEKELQRSQALNKDSAKLKLNVRMYDWTSEEEKPRERKEMSQRVTTVVVKFTVWTL</sequence>
<dbReference type="Proteomes" id="UP000314294">
    <property type="component" value="Unassembled WGS sequence"/>
</dbReference>
<feature type="region of interest" description="Disordered" evidence="1">
    <location>
        <begin position="51"/>
        <end position="73"/>
    </location>
</feature>
<gene>
    <name evidence="2" type="ORF">EYF80_017367</name>
</gene>
<evidence type="ECO:0000256" key="1">
    <source>
        <dbReference type="SAM" id="MobiDB-lite"/>
    </source>
</evidence>
<proteinExistence type="predicted"/>
<evidence type="ECO:0000313" key="2">
    <source>
        <dbReference type="EMBL" id="TNN72441.1"/>
    </source>
</evidence>
<dbReference type="EMBL" id="SRLO01000137">
    <property type="protein sequence ID" value="TNN72441.1"/>
    <property type="molecule type" value="Genomic_DNA"/>
</dbReference>
<dbReference type="AlphaFoldDB" id="A0A4Z2I3V5"/>
<accession>A0A4Z2I3V5</accession>